<gene>
    <name evidence="11 14" type="primary">purD</name>
    <name evidence="14" type="ORF">QE109_12435</name>
</gene>
<dbReference type="NCBIfam" id="TIGR00877">
    <property type="entry name" value="purD"/>
    <property type="match status" value="1"/>
</dbReference>
<dbReference type="EC" id="6.3.4.13" evidence="3 11"/>
<evidence type="ECO:0000259" key="13">
    <source>
        <dbReference type="PROSITE" id="PS50975"/>
    </source>
</evidence>
<organism evidence="14 15">
    <name type="scientific">Fusibacter bizertensis</name>
    <dbReference type="NCBI Taxonomy" id="1488331"/>
    <lineage>
        <taxon>Bacteria</taxon>
        <taxon>Bacillati</taxon>
        <taxon>Bacillota</taxon>
        <taxon>Clostridia</taxon>
        <taxon>Eubacteriales</taxon>
        <taxon>Eubacteriales Family XII. Incertae Sedis</taxon>
        <taxon>Fusibacter</taxon>
    </lineage>
</organism>
<dbReference type="Pfam" id="PF01071">
    <property type="entry name" value="GARS_A"/>
    <property type="match status" value="1"/>
</dbReference>
<dbReference type="InterPro" id="IPR000115">
    <property type="entry name" value="PRibGlycinamide_synth"/>
</dbReference>
<protein>
    <recommendedName>
        <fullName evidence="3 11">Phosphoribosylamine--glycine ligase</fullName>
        <ecNumber evidence="3 11">6.3.4.13</ecNumber>
    </recommendedName>
    <alternativeName>
        <fullName evidence="11">GARS</fullName>
    </alternativeName>
    <alternativeName>
        <fullName evidence="9 11">Glycinamide ribonucleotide synthetase</fullName>
    </alternativeName>
    <alternativeName>
        <fullName evidence="10 11">Phosphoribosylglycinamide synthetase</fullName>
    </alternativeName>
</protein>
<evidence type="ECO:0000256" key="12">
    <source>
        <dbReference type="PROSITE-ProRule" id="PRU00409"/>
    </source>
</evidence>
<proteinExistence type="inferred from homology"/>
<dbReference type="InterPro" id="IPR016185">
    <property type="entry name" value="PreATP-grasp_dom_sf"/>
</dbReference>
<dbReference type="Pfam" id="PF02843">
    <property type="entry name" value="GARS_C"/>
    <property type="match status" value="1"/>
</dbReference>
<evidence type="ECO:0000256" key="1">
    <source>
        <dbReference type="ARBA" id="ARBA00001936"/>
    </source>
</evidence>
<dbReference type="Gene3D" id="3.90.600.10">
    <property type="entry name" value="Phosphoribosylglycinamide synthetase, C-terminal domain"/>
    <property type="match status" value="1"/>
</dbReference>
<dbReference type="InterPro" id="IPR011761">
    <property type="entry name" value="ATP-grasp"/>
</dbReference>
<dbReference type="InterPro" id="IPR037123">
    <property type="entry name" value="PRibGlycinamide_synth_C_sf"/>
</dbReference>
<dbReference type="SMART" id="SM01209">
    <property type="entry name" value="GARS_A"/>
    <property type="match status" value="1"/>
</dbReference>
<accession>A0ABT6NEV6</accession>
<evidence type="ECO:0000256" key="11">
    <source>
        <dbReference type="HAMAP-Rule" id="MF_00138"/>
    </source>
</evidence>
<keyword evidence="4 11" id="KW-0436">Ligase</keyword>
<keyword evidence="15" id="KW-1185">Reference proteome</keyword>
<comment type="cofactor">
    <cofactor evidence="1">
        <name>Mn(2+)</name>
        <dbReference type="ChEBI" id="CHEBI:29035"/>
    </cofactor>
</comment>
<evidence type="ECO:0000256" key="4">
    <source>
        <dbReference type="ARBA" id="ARBA00022598"/>
    </source>
</evidence>
<keyword evidence="7 12" id="KW-0067">ATP-binding</keyword>
<dbReference type="Pfam" id="PF02844">
    <property type="entry name" value="GARS_N"/>
    <property type="match status" value="1"/>
</dbReference>
<sequence>MKVLVIGSGGREHAIVHKLSKDKRELKLYAAPGNAGIQSLATCVPIEVDDLKGLLEFALNEKIDLTIVGPELPLVLGIVDLFIASGLRIFGPNKKAAQFEGSKDFAKAFLMKHHIPTAKSETHVDLEEALKAIKRFDFPLVVKADGLAAGKGVVIAQTEAEAILAITDMMANQVFGDAGSKVVLEAFLKGIEASILCFVDGQSIIPMQPAQDYKKAKDGDEGLNTGGMGTYSPSKVIDDVMMAKIQSDILDPFIVGIKEDEINFKGILFVGVMIDGEEINVLEYNVRMGDPETEVTLVRLENELLDVIDAVENETLKDIDLKWSTYHAVCIIMASGGYPETYKKGVKIFGLENAELNNSVVFHCGTKHTEGDVVTNGGRVLGVTALGTTLEKARSKAYSSLSQISFENAYFRNDIAKF</sequence>
<dbReference type="SUPFAM" id="SSF56059">
    <property type="entry name" value="Glutathione synthetase ATP-binding domain-like"/>
    <property type="match status" value="1"/>
</dbReference>
<dbReference type="PANTHER" id="PTHR43472">
    <property type="entry name" value="PHOSPHORIBOSYLAMINE--GLYCINE LIGASE"/>
    <property type="match status" value="1"/>
</dbReference>
<feature type="domain" description="ATP-grasp" evidence="13">
    <location>
        <begin position="107"/>
        <end position="316"/>
    </location>
</feature>
<comment type="pathway">
    <text evidence="2 11">Purine metabolism; IMP biosynthesis via de novo pathway; N(1)-(5-phospho-D-ribosyl)glycinamide from 5-phospho-alpha-D-ribose 1-diphosphate: step 2/2.</text>
</comment>
<dbReference type="Gene3D" id="3.30.470.20">
    <property type="entry name" value="ATP-grasp fold, B domain"/>
    <property type="match status" value="1"/>
</dbReference>
<evidence type="ECO:0000313" key="14">
    <source>
        <dbReference type="EMBL" id="MDH8678959.1"/>
    </source>
</evidence>
<dbReference type="Gene3D" id="3.40.50.20">
    <property type="match status" value="1"/>
</dbReference>
<dbReference type="HAMAP" id="MF_00138">
    <property type="entry name" value="GARS"/>
    <property type="match status" value="1"/>
</dbReference>
<dbReference type="InterPro" id="IPR013815">
    <property type="entry name" value="ATP_grasp_subdomain_1"/>
</dbReference>
<comment type="catalytic activity">
    <reaction evidence="11">
        <text>5-phospho-beta-D-ribosylamine + glycine + ATP = N(1)-(5-phospho-beta-D-ribosyl)glycinamide + ADP + phosphate + H(+)</text>
        <dbReference type="Rhea" id="RHEA:17453"/>
        <dbReference type="ChEBI" id="CHEBI:15378"/>
        <dbReference type="ChEBI" id="CHEBI:30616"/>
        <dbReference type="ChEBI" id="CHEBI:43474"/>
        <dbReference type="ChEBI" id="CHEBI:57305"/>
        <dbReference type="ChEBI" id="CHEBI:58681"/>
        <dbReference type="ChEBI" id="CHEBI:143788"/>
        <dbReference type="ChEBI" id="CHEBI:456216"/>
        <dbReference type="EC" id="6.3.4.13"/>
    </reaction>
</comment>
<name>A0ABT6NEV6_9FIRM</name>
<keyword evidence="5 12" id="KW-0547">Nucleotide-binding</keyword>
<dbReference type="InterPro" id="IPR020561">
    <property type="entry name" value="PRibGlycinamid_synth_ATP-grasp"/>
</dbReference>
<dbReference type="RefSeq" id="WP_281094854.1">
    <property type="nucleotide sequence ID" value="NZ_JARYZI010000008.1"/>
</dbReference>
<evidence type="ECO:0000256" key="7">
    <source>
        <dbReference type="ARBA" id="ARBA00022840"/>
    </source>
</evidence>
<evidence type="ECO:0000256" key="9">
    <source>
        <dbReference type="ARBA" id="ARBA00042242"/>
    </source>
</evidence>
<comment type="caution">
    <text evidence="14">The sequence shown here is derived from an EMBL/GenBank/DDBJ whole genome shotgun (WGS) entry which is preliminary data.</text>
</comment>
<dbReference type="Proteomes" id="UP001158045">
    <property type="component" value="Unassembled WGS sequence"/>
</dbReference>
<dbReference type="GO" id="GO:0004637">
    <property type="term" value="F:phosphoribosylamine-glycine ligase activity"/>
    <property type="evidence" value="ECO:0007669"/>
    <property type="project" value="UniProtKB-EC"/>
</dbReference>
<dbReference type="SUPFAM" id="SSF51246">
    <property type="entry name" value="Rudiment single hybrid motif"/>
    <property type="match status" value="1"/>
</dbReference>
<dbReference type="Gene3D" id="3.30.1490.20">
    <property type="entry name" value="ATP-grasp fold, A domain"/>
    <property type="match status" value="1"/>
</dbReference>
<evidence type="ECO:0000256" key="8">
    <source>
        <dbReference type="ARBA" id="ARBA00038345"/>
    </source>
</evidence>
<evidence type="ECO:0000256" key="5">
    <source>
        <dbReference type="ARBA" id="ARBA00022741"/>
    </source>
</evidence>
<comment type="similarity">
    <text evidence="8 11">Belongs to the GARS family.</text>
</comment>
<dbReference type="InterPro" id="IPR020560">
    <property type="entry name" value="PRibGlycinamide_synth_C-dom"/>
</dbReference>
<evidence type="ECO:0000256" key="3">
    <source>
        <dbReference type="ARBA" id="ARBA00013255"/>
    </source>
</evidence>
<dbReference type="InterPro" id="IPR011054">
    <property type="entry name" value="Rudment_hybrid_motif"/>
</dbReference>
<evidence type="ECO:0000256" key="2">
    <source>
        <dbReference type="ARBA" id="ARBA00005174"/>
    </source>
</evidence>
<dbReference type="InterPro" id="IPR020562">
    <property type="entry name" value="PRibGlycinamide_synth_N"/>
</dbReference>
<dbReference type="PROSITE" id="PS50975">
    <property type="entry name" value="ATP_GRASP"/>
    <property type="match status" value="1"/>
</dbReference>
<reference evidence="14 15" key="1">
    <citation type="submission" date="2023-04" db="EMBL/GenBank/DDBJ databases">
        <title>Fusibacter bizertensis strain WBS, isolated from littoral bottom sediments of the Arctic seas - biochemical and genomic analysis.</title>
        <authorList>
            <person name="Brioukhanov A.L."/>
        </authorList>
    </citation>
    <scope>NUCLEOTIDE SEQUENCE [LARGE SCALE GENOMIC DNA]</scope>
    <source>
        <strain evidence="14 15">WBS</strain>
    </source>
</reference>
<evidence type="ECO:0000256" key="10">
    <source>
        <dbReference type="ARBA" id="ARBA00042864"/>
    </source>
</evidence>
<dbReference type="SUPFAM" id="SSF52440">
    <property type="entry name" value="PreATP-grasp domain"/>
    <property type="match status" value="1"/>
</dbReference>
<dbReference type="SMART" id="SM01210">
    <property type="entry name" value="GARS_C"/>
    <property type="match status" value="1"/>
</dbReference>
<keyword evidence="6 11" id="KW-0658">Purine biosynthesis</keyword>
<evidence type="ECO:0000256" key="6">
    <source>
        <dbReference type="ARBA" id="ARBA00022755"/>
    </source>
</evidence>
<dbReference type="EMBL" id="JARYZI010000008">
    <property type="protein sequence ID" value="MDH8678959.1"/>
    <property type="molecule type" value="Genomic_DNA"/>
</dbReference>
<dbReference type="PANTHER" id="PTHR43472:SF1">
    <property type="entry name" value="PHOSPHORIBOSYLAMINE--GLYCINE LIGASE, CHLOROPLASTIC"/>
    <property type="match status" value="1"/>
</dbReference>
<evidence type="ECO:0000313" key="15">
    <source>
        <dbReference type="Proteomes" id="UP001158045"/>
    </source>
</evidence>